<proteinExistence type="predicted"/>
<dbReference type="RefSeq" id="WP_196194500.1">
    <property type="nucleotide sequence ID" value="NZ_JADPRT010000005.1"/>
</dbReference>
<dbReference type="Proteomes" id="UP000657385">
    <property type="component" value="Unassembled WGS sequence"/>
</dbReference>
<keyword evidence="3" id="KW-1185">Reference proteome</keyword>
<gene>
    <name evidence="2" type="ORF">I2501_15155</name>
</gene>
<feature type="compositionally biased region" description="Basic residues" evidence="1">
    <location>
        <begin position="1"/>
        <end position="12"/>
    </location>
</feature>
<name>A0A931B5G9_9ACTN</name>
<feature type="compositionally biased region" description="Basic residues" evidence="1">
    <location>
        <begin position="71"/>
        <end position="82"/>
    </location>
</feature>
<evidence type="ECO:0000313" key="3">
    <source>
        <dbReference type="Proteomes" id="UP000657385"/>
    </source>
</evidence>
<dbReference type="EMBL" id="JADPRT010000005">
    <property type="protein sequence ID" value="MBF9069361.1"/>
    <property type="molecule type" value="Genomic_DNA"/>
</dbReference>
<protein>
    <submittedName>
        <fullName evidence="2">Uncharacterized protein</fullName>
    </submittedName>
</protein>
<feature type="compositionally biased region" description="Low complexity" evidence="1">
    <location>
        <begin position="55"/>
        <end position="70"/>
    </location>
</feature>
<evidence type="ECO:0000313" key="2">
    <source>
        <dbReference type="EMBL" id="MBF9069361.1"/>
    </source>
</evidence>
<reference evidence="2" key="1">
    <citation type="submission" date="2020-11" db="EMBL/GenBank/DDBJ databases">
        <title>Isolation and identification of active actinomycetes.</title>
        <authorList>
            <person name="Yu B."/>
        </authorList>
    </citation>
    <scope>NUCLEOTIDE SEQUENCE</scope>
    <source>
        <strain evidence="2">NEAU-YB345</strain>
    </source>
</reference>
<sequence>MSKVKNQPRKQKSGQQKPVASAHGAHAPQAVQDRQMQDRQHHGKAAMMDDKAHAGEPMMMSPMPEGGMRMPSHKKEKRLGHN</sequence>
<accession>A0A931B5G9</accession>
<organism evidence="2 3">
    <name type="scientific">Streptacidiphilus fuscans</name>
    <dbReference type="NCBI Taxonomy" id="2789292"/>
    <lineage>
        <taxon>Bacteria</taxon>
        <taxon>Bacillati</taxon>
        <taxon>Actinomycetota</taxon>
        <taxon>Actinomycetes</taxon>
        <taxon>Kitasatosporales</taxon>
        <taxon>Streptomycetaceae</taxon>
        <taxon>Streptacidiphilus</taxon>
    </lineage>
</organism>
<comment type="caution">
    <text evidence="2">The sequence shown here is derived from an EMBL/GenBank/DDBJ whole genome shotgun (WGS) entry which is preliminary data.</text>
</comment>
<evidence type="ECO:0000256" key="1">
    <source>
        <dbReference type="SAM" id="MobiDB-lite"/>
    </source>
</evidence>
<dbReference type="AlphaFoldDB" id="A0A931B5G9"/>
<feature type="region of interest" description="Disordered" evidence="1">
    <location>
        <begin position="1"/>
        <end position="82"/>
    </location>
</feature>